<dbReference type="PANTHER" id="PTHR43233:SF1">
    <property type="entry name" value="FAMILY N-ACETYLTRANSFERASE, PUTATIVE (AFU_ORTHOLOGUE AFUA_6G03350)-RELATED"/>
    <property type="match status" value="1"/>
</dbReference>
<sequence>MNSIEISTDKARLAVPMIHQFLSTEAYWCLNIPLETVQRSIDNSLCFGVYLENRQIGFARVVTDYATFGYLADVFVLPEHRGKGFSKQLMAAVMAHPALQGLRRLMLVTQDAHGLYEPFGFRPIENPENTMFIKFFTAYEPC</sequence>
<evidence type="ECO:0000313" key="2">
    <source>
        <dbReference type="EMBL" id="MBO0937955.1"/>
    </source>
</evidence>
<dbReference type="AlphaFoldDB" id="A0A939GI88"/>
<dbReference type="PROSITE" id="PS51186">
    <property type="entry name" value="GNAT"/>
    <property type="match status" value="1"/>
</dbReference>
<dbReference type="InterPro" id="IPR000182">
    <property type="entry name" value="GNAT_dom"/>
</dbReference>
<dbReference type="EMBL" id="JAFMYV010000007">
    <property type="protein sequence ID" value="MBO0937955.1"/>
    <property type="molecule type" value="Genomic_DNA"/>
</dbReference>
<dbReference type="Proteomes" id="UP000664034">
    <property type="component" value="Unassembled WGS sequence"/>
</dbReference>
<proteinExistence type="predicted"/>
<dbReference type="InterPro" id="IPR016181">
    <property type="entry name" value="Acyl_CoA_acyltransferase"/>
</dbReference>
<dbReference type="Gene3D" id="3.40.630.30">
    <property type="match status" value="1"/>
</dbReference>
<evidence type="ECO:0000259" key="1">
    <source>
        <dbReference type="PROSITE" id="PS51186"/>
    </source>
</evidence>
<gene>
    <name evidence="2" type="ORF">J2I47_15470</name>
</gene>
<dbReference type="PANTHER" id="PTHR43233">
    <property type="entry name" value="FAMILY N-ACETYLTRANSFERASE, PUTATIVE (AFU_ORTHOLOGUE AFUA_6G03350)-RELATED"/>
    <property type="match status" value="1"/>
</dbReference>
<evidence type="ECO:0000313" key="3">
    <source>
        <dbReference type="Proteomes" id="UP000664034"/>
    </source>
</evidence>
<dbReference type="GO" id="GO:0016747">
    <property type="term" value="F:acyltransferase activity, transferring groups other than amino-acyl groups"/>
    <property type="evidence" value="ECO:0007669"/>
    <property type="project" value="InterPro"/>
</dbReference>
<dbReference type="Pfam" id="PF00583">
    <property type="entry name" value="Acetyltransf_1"/>
    <property type="match status" value="1"/>
</dbReference>
<organism evidence="2 3">
    <name type="scientific">Fibrella rubiginis</name>
    <dbReference type="NCBI Taxonomy" id="2817060"/>
    <lineage>
        <taxon>Bacteria</taxon>
        <taxon>Pseudomonadati</taxon>
        <taxon>Bacteroidota</taxon>
        <taxon>Cytophagia</taxon>
        <taxon>Cytophagales</taxon>
        <taxon>Spirosomataceae</taxon>
        <taxon>Fibrella</taxon>
    </lineage>
</organism>
<feature type="domain" description="N-acetyltransferase" evidence="1">
    <location>
        <begin position="4"/>
        <end position="139"/>
    </location>
</feature>
<dbReference type="SUPFAM" id="SSF55729">
    <property type="entry name" value="Acyl-CoA N-acyltransferases (Nat)"/>
    <property type="match status" value="1"/>
</dbReference>
<protein>
    <submittedName>
        <fullName evidence="2">GNAT family N-acetyltransferase</fullName>
    </submittedName>
</protein>
<accession>A0A939GI88</accession>
<comment type="caution">
    <text evidence="2">The sequence shown here is derived from an EMBL/GenBank/DDBJ whole genome shotgun (WGS) entry which is preliminary data.</text>
</comment>
<dbReference type="InterPro" id="IPR053144">
    <property type="entry name" value="Acetyltransferase_Butenolide"/>
</dbReference>
<dbReference type="RefSeq" id="WP_207365488.1">
    <property type="nucleotide sequence ID" value="NZ_JAFMYV010000007.1"/>
</dbReference>
<reference evidence="2" key="1">
    <citation type="submission" date="2021-03" db="EMBL/GenBank/DDBJ databases">
        <title>Fibrella sp. HMF5335 genome sequencing and assembly.</title>
        <authorList>
            <person name="Kang H."/>
            <person name="Kim H."/>
            <person name="Bae S."/>
            <person name="Joh K."/>
        </authorList>
    </citation>
    <scope>NUCLEOTIDE SEQUENCE</scope>
    <source>
        <strain evidence="2">HMF5335</strain>
    </source>
</reference>
<keyword evidence="3" id="KW-1185">Reference proteome</keyword>
<dbReference type="CDD" id="cd04301">
    <property type="entry name" value="NAT_SF"/>
    <property type="match status" value="1"/>
</dbReference>
<name>A0A939GI88_9BACT</name>